<dbReference type="CDD" id="cd10170">
    <property type="entry name" value="ASKHA_NBD_HSP70"/>
    <property type="match status" value="1"/>
</dbReference>
<dbReference type="HOGENOM" id="CLU_009958_4_1_1"/>
<reference evidence="1 2" key="1">
    <citation type="submission" date="2013-12" db="EMBL/GenBank/DDBJ databases">
        <authorList>
            <person name="Cubeta M."/>
            <person name="Pakala S."/>
            <person name="Fedorova N."/>
            <person name="Thomas E."/>
            <person name="Dean R."/>
            <person name="Jabaji S."/>
            <person name="Neate S."/>
            <person name="Toda T."/>
            <person name="Tavantzis S."/>
            <person name="Vilgalys R."/>
            <person name="Bharathan N."/>
            <person name="Pakala S."/>
            <person name="Losada L.S."/>
            <person name="Zafar N."/>
            <person name="Nierman W."/>
        </authorList>
    </citation>
    <scope>NUCLEOTIDE SEQUENCE [LARGE SCALE GENOMIC DNA]</scope>
    <source>
        <strain evidence="1 2">123E</strain>
    </source>
</reference>
<dbReference type="PANTHER" id="PTHR14187">
    <property type="entry name" value="ALPHA KINASE/ELONGATION FACTOR 2 KINASE"/>
    <property type="match status" value="1"/>
</dbReference>
<proteinExistence type="predicted"/>
<comment type="caution">
    <text evidence="1">The sequence shown here is derived from an EMBL/GenBank/DDBJ whole genome shotgun (WGS) entry which is preliminary data.</text>
</comment>
<dbReference type="Proteomes" id="UP000027456">
    <property type="component" value="Unassembled WGS sequence"/>
</dbReference>
<dbReference type="Gene3D" id="3.90.640.10">
    <property type="entry name" value="Actin, Chain A, domain 4"/>
    <property type="match status" value="1"/>
</dbReference>
<dbReference type="SUPFAM" id="SSF53067">
    <property type="entry name" value="Actin-like ATPase domain"/>
    <property type="match status" value="1"/>
</dbReference>
<evidence type="ECO:0000313" key="1">
    <source>
        <dbReference type="EMBL" id="KEP48893.1"/>
    </source>
</evidence>
<dbReference type="PANTHER" id="PTHR14187:SF5">
    <property type="entry name" value="HEAT SHOCK 70 KDA PROTEIN 12A"/>
    <property type="match status" value="1"/>
</dbReference>
<name>A0A074RW75_9AGAM</name>
<organism evidence="1 2">
    <name type="scientific">Rhizoctonia solani 123E</name>
    <dbReference type="NCBI Taxonomy" id="1423351"/>
    <lineage>
        <taxon>Eukaryota</taxon>
        <taxon>Fungi</taxon>
        <taxon>Dikarya</taxon>
        <taxon>Basidiomycota</taxon>
        <taxon>Agaricomycotina</taxon>
        <taxon>Agaricomycetes</taxon>
        <taxon>Cantharellales</taxon>
        <taxon>Ceratobasidiaceae</taxon>
        <taxon>Rhizoctonia</taxon>
    </lineage>
</organism>
<dbReference type="InterPro" id="IPR043129">
    <property type="entry name" value="ATPase_NBD"/>
</dbReference>
<dbReference type="AlphaFoldDB" id="A0A074RW75"/>
<keyword evidence="2" id="KW-1185">Reference proteome</keyword>
<dbReference type="EMBL" id="AZST01000439">
    <property type="protein sequence ID" value="KEP48893.1"/>
    <property type="molecule type" value="Genomic_DNA"/>
</dbReference>
<accession>A0A074RW75</accession>
<dbReference type="Gene3D" id="3.30.420.40">
    <property type="match status" value="2"/>
</dbReference>
<sequence>MEVVVAHPNGWGLRQQQFLRTATISAGLAGDDTASSKVRFVTEAEASVHFCIHHANAKNVLKPGTSFGVCDAGGSTVDSTMYMVVSESPLKLKEQRDSGCVQAGAIFVDYEMQKYLESTLREAELDAEDVEFYTKTGVKDFESYAKRTFRSKTAEYAVLVADSRFNKPAIKTRRGRMTVPGSAIQKCFDTCVTQIKQSVDQQMSGLNVPHVLLVGGLGENGYVRNELKKHFELRRSKIILSDESSAKAVADGAVIWGASCSVVSRAPRYSFGIHKKRQYQPLIDDPAGRKAYMTLAGDLRVRGGWSEIVHEGKPIQAGAFYRSNYHRLYDLNKSIPQSFHVRLVTYSDDDTPKWLKDPHGKYLDGFQRVCTLTANLQDAQGAMVMVTNPNGLTYWTLDFTVCICFSGTELESFLEWKENVSGITFVFKGLIYSCMQGAQRTSPVSIVLS</sequence>
<dbReference type="OrthoDB" id="2963168at2759"/>
<gene>
    <name evidence="1" type="ORF">V565_113000</name>
</gene>
<evidence type="ECO:0000313" key="2">
    <source>
        <dbReference type="Proteomes" id="UP000027456"/>
    </source>
</evidence>
<keyword evidence="1" id="KW-0346">Stress response</keyword>
<protein>
    <submittedName>
        <fullName evidence="1">Putative heat shock 70 kDa protein 12A</fullName>
    </submittedName>
</protein>